<evidence type="ECO:0000256" key="3">
    <source>
        <dbReference type="PIRNR" id="PIRNR036893"/>
    </source>
</evidence>
<dbReference type="GO" id="GO:0000302">
    <property type="term" value="P:response to reactive oxygen species"/>
    <property type="evidence" value="ECO:0007669"/>
    <property type="project" value="TreeGrafter"/>
</dbReference>
<dbReference type="OrthoDB" id="9923952at2759"/>
<reference evidence="7" key="1">
    <citation type="submission" date="2025-04" db="UniProtKB">
        <authorList>
            <consortium name="RefSeq"/>
        </authorList>
    </citation>
    <scope>IDENTIFICATION</scope>
    <source>
        <tissue evidence="7">Whole insect</tissue>
    </source>
</reference>
<sequence length="208" mass="24084">MLVKRHCTVALVLCFSYLKWVRSSGLGPCPRIDSASAINKTKFAGVWYEIERSFYLMELVSSCVTIDLRESYRGHFDVVVNAKSPWTGTFSISDGIAIPLRRDPSIYLYKVNSNLPRILSRYLPGAGFYQVLKTDYTNYAVIHTCTNYQVVHVDMVWIWGRKTEINAELRSDLYALLNTYEIDTDRLILSKNENCTDEVDEDLYEYWD</sequence>
<dbReference type="GO" id="GO:0005737">
    <property type="term" value="C:cytoplasm"/>
    <property type="evidence" value="ECO:0007669"/>
    <property type="project" value="TreeGrafter"/>
</dbReference>
<accession>A0A6P7FX58</accession>
<evidence type="ECO:0000313" key="7">
    <source>
        <dbReference type="RefSeq" id="XP_028139387.1"/>
    </source>
</evidence>
<keyword evidence="3" id="KW-0732">Signal</keyword>
<dbReference type="PIRSF" id="PIRSF036893">
    <property type="entry name" value="Lipocalin_ApoD"/>
    <property type="match status" value="1"/>
</dbReference>
<dbReference type="PANTHER" id="PTHR10612:SF41">
    <property type="entry name" value="GLIAL LAZARILLO, ISOFORM A"/>
    <property type="match status" value="1"/>
</dbReference>
<protein>
    <submittedName>
        <fullName evidence="7">Apolipoprotein D-like</fullName>
    </submittedName>
</protein>
<dbReference type="KEGG" id="dvv:114333652"/>
<dbReference type="GO" id="GO:0006629">
    <property type="term" value="P:lipid metabolic process"/>
    <property type="evidence" value="ECO:0007669"/>
    <property type="project" value="TreeGrafter"/>
</dbReference>
<dbReference type="InterPro" id="IPR000566">
    <property type="entry name" value="Lipocln_cytosolic_FA-bd_dom"/>
</dbReference>
<evidence type="ECO:0000256" key="1">
    <source>
        <dbReference type="ARBA" id="ARBA00006889"/>
    </source>
</evidence>
<dbReference type="FunCoup" id="A0A6P7FX58">
    <property type="interactions" value="65"/>
</dbReference>
<name>A0A6P7FX58_DIAVI</name>
<dbReference type="Gene3D" id="2.40.128.20">
    <property type="match status" value="1"/>
</dbReference>
<feature type="domain" description="Lipocalin/cytosolic fatty-acid binding" evidence="4">
    <location>
        <begin position="129"/>
        <end position="187"/>
    </location>
</feature>
<dbReference type="EnsemblMetazoa" id="XM_028283586.2">
    <property type="protein sequence ID" value="XP_028139387.1"/>
    <property type="gene ID" value="LOC114333652"/>
</dbReference>
<keyword evidence="6" id="KW-1185">Reference proteome</keyword>
<dbReference type="RefSeq" id="XP_028139387.1">
    <property type="nucleotide sequence ID" value="XM_028283586.1"/>
</dbReference>
<comment type="similarity">
    <text evidence="1 3">Belongs to the calycin superfamily. Lipocalin family.</text>
</comment>
<evidence type="ECO:0000256" key="2">
    <source>
        <dbReference type="ARBA" id="ARBA00023157"/>
    </source>
</evidence>
<dbReference type="Pfam" id="PF00061">
    <property type="entry name" value="Lipocalin"/>
    <property type="match status" value="1"/>
</dbReference>
<dbReference type="PANTHER" id="PTHR10612">
    <property type="entry name" value="APOLIPOPROTEIN D"/>
    <property type="match status" value="1"/>
</dbReference>
<organism evidence="7">
    <name type="scientific">Diabrotica virgifera virgifera</name>
    <name type="common">western corn rootworm</name>
    <dbReference type="NCBI Taxonomy" id="50390"/>
    <lineage>
        <taxon>Eukaryota</taxon>
        <taxon>Metazoa</taxon>
        <taxon>Ecdysozoa</taxon>
        <taxon>Arthropoda</taxon>
        <taxon>Hexapoda</taxon>
        <taxon>Insecta</taxon>
        <taxon>Pterygota</taxon>
        <taxon>Neoptera</taxon>
        <taxon>Endopterygota</taxon>
        <taxon>Coleoptera</taxon>
        <taxon>Polyphaga</taxon>
        <taxon>Cucujiformia</taxon>
        <taxon>Chrysomeloidea</taxon>
        <taxon>Chrysomelidae</taxon>
        <taxon>Galerucinae</taxon>
        <taxon>Diabroticina</taxon>
        <taxon>Diabroticites</taxon>
        <taxon>Diabrotica</taxon>
    </lineage>
</organism>
<dbReference type="AlphaFoldDB" id="A0A6P7FX58"/>
<reference evidence="5" key="2">
    <citation type="submission" date="2025-05" db="UniProtKB">
        <authorList>
            <consortium name="EnsemblMetazoa"/>
        </authorList>
    </citation>
    <scope>IDENTIFICATION</scope>
</reference>
<dbReference type="InParanoid" id="A0A6P7FX58"/>
<proteinExistence type="inferred from homology"/>
<dbReference type="PRINTS" id="PR01273">
    <property type="entry name" value="INVTBRTCOLOR"/>
</dbReference>
<dbReference type="Proteomes" id="UP001652700">
    <property type="component" value="Unplaced"/>
</dbReference>
<dbReference type="InterPro" id="IPR003057">
    <property type="entry name" value="Invtbrt_color"/>
</dbReference>
<feature type="chain" id="PRO_5028556611" evidence="3">
    <location>
        <begin position="24"/>
        <end position="208"/>
    </location>
</feature>
<dbReference type="GO" id="GO:0031409">
    <property type="term" value="F:pigment binding"/>
    <property type="evidence" value="ECO:0007669"/>
    <property type="project" value="InterPro"/>
</dbReference>
<keyword evidence="2" id="KW-1015">Disulfide bond</keyword>
<dbReference type="SUPFAM" id="SSF50814">
    <property type="entry name" value="Lipocalins"/>
    <property type="match status" value="1"/>
</dbReference>
<dbReference type="InterPro" id="IPR012674">
    <property type="entry name" value="Calycin"/>
</dbReference>
<dbReference type="GeneID" id="114333652"/>
<evidence type="ECO:0000313" key="6">
    <source>
        <dbReference type="Proteomes" id="UP001652700"/>
    </source>
</evidence>
<evidence type="ECO:0000259" key="4">
    <source>
        <dbReference type="Pfam" id="PF00061"/>
    </source>
</evidence>
<dbReference type="InterPro" id="IPR022271">
    <property type="entry name" value="Lipocalin_ApoD"/>
</dbReference>
<evidence type="ECO:0000313" key="5">
    <source>
        <dbReference type="EnsemblMetazoa" id="XP_028139387.1"/>
    </source>
</evidence>
<feature type="signal peptide" evidence="3">
    <location>
        <begin position="1"/>
        <end position="23"/>
    </location>
</feature>
<gene>
    <name evidence="7" type="primary">LOC114333652</name>
</gene>